<reference evidence="2" key="2">
    <citation type="submission" date="2021-10" db="EMBL/GenBank/DDBJ databases">
        <title>Phylogenomics reveals ancestral predisposition of the termite-cultivated fungus Termitomyces towards a domesticated lifestyle.</title>
        <authorList>
            <person name="Auxier B."/>
            <person name="Grum-Grzhimaylo A."/>
            <person name="Cardenas M.E."/>
            <person name="Lodge J.D."/>
            <person name="Laessoe T."/>
            <person name="Pedersen O."/>
            <person name="Smith M.E."/>
            <person name="Kuyper T.W."/>
            <person name="Franco-Molano E.A."/>
            <person name="Baroni T.J."/>
            <person name="Aanen D.K."/>
        </authorList>
    </citation>
    <scope>NUCLEOTIDE SEQUENCE</scope>
    <source>
        <strain evidence="2">D49</strain>
    </source>
</reference>
<evidence type="ECO:0000313" key="3">
    <source>
        <dbReference type="Proteomes" id="UP000717328"/>
    </source>
</evidence>
<sequence length="416" mass="46028">MGEARPLDPPRISHIPSAPAPSALSFAPLPIPSEPSSPDDHLTLIFDPDHPCFTCISDGTTKKLLFIVESEVIHEPLLKSRTVTSVRRLMEDAPIAQFDWRDVFSSDKVALTPEIAGGIAEKSHSAGPGKALGNGGEGLVKMSASAWLKKSSLPFKDTVKYHNAERKGYKWTGFAPGLSLELYSAECPSQALPELGSVASHHVVDCSHHITLPITPPLPAKAQRVHPPYPVSMAIRRKRRTRDKLLHESDFSLMLRPKHVLYYDMESIIQRTHRGEEYVDIKRPVFRPGALERFTLAYRKTKIFMTDVTSYIGSSVLAQFLKRADFSSLDITALVSVESPDVAMKLEQIGVKTKIKYVTSSYADDVEKFASEADFVLSMADSDNLETAKAVLKGLKKRYKATRKVSIYIHTSGTGE</sequence>
<evidence type="ECO:0000259" key="1">
    <source>
        <dbReference type="Pfam" id="PF20236"/>
    </source>
</evidence>
<accession>A0A9P7GJE8</accession>
<name>A0A9P7GJE8_9AGAR</name>
<feature type="domain" description="DUF6593" evidence="1">
    <location>
        <begin position="49"/>
        <end position="202"/>
    </location>
</feature>
<dbReference type="InterPro" id="IPR046528">
    <property type="entry name" value="DUF6593"/>
</dbReference>
<dbReference type="OrthoDB" id="3256331at2759"/>
<keyword evidence="3" id="KW-1185">Reference proteome</keyword>
<gene>
    <name evidence="2" type="ORF">H0H81_012371</name>
</gene>
<comment type="caution">
    <text evidence="2">The sequence shown here is derived from an EMBL/GenBank/DDBJ whole genome shotgun (WGS) entry which is preliminary data.</text>
</comment>
<evidence type="ECO:0000313" key="2">
    <source>
        <dbReference type="EMBL" id="KAG5650405.1"/>
    </source>
</evidence>
<dbReference type="EMBL" id="JABCKI010000460">
    <property type="protein sequence ID" value="KAG5650405.1"/>
    <property type="molecule type" value="Genomic_DNA"/>
</dbReference>
<dbReference type="Proteomes" id="UP000717328">
    <property type="component" value="Unassembled WGS sequence"/>
</dbReference>
<reference evidence="2" key="1">
    <citation type="submission" date="2021-02" db="EMBL/GenBank/DDBJ databases">
        <authorList>
            <person name="Nieuwenhuis M."/>
            <person name="Van De Peppel L.J.J."/>
        </authorList>
    </citation>
    <scope>NUCLEOTIDE SEQUENCE</scope>
    <source>
        <strain evidence="2">D49</strain>
    </source>
</reference>
<organism evidence="2 3">
    <name type="scientific">Sphagnurus paluster</name>
    <dbReference type="NCBI Taxonomy" id="117069"/>
    <lineage>
        <taxon>Eukaryota</taxon>
        <taxon>Fungi</taxon>
        <taxon>Dikarya</taxon>
        <taxon>Basidiomycota</taxon>
        <taxon>Agaricomycotina</taxon>
        <taxon>Agaricomycetes</taxon>
        <taxon>Agaricomycetidae</taxon>
        <taxon>Agaricales</taxon>
        <taxon>Tricholomatineae</taxon>
        <taxon>Lyophyllaceae</taxon>
        <taxon>Sphagnurus</taxon>
    </lineage>
</organism>
<proteinExistence type="predicted"/>
<dbReference type="Pfam" id="PF20236">
    <property type="entry name" value="DUF6593"/>
    <property type="match status" value="1"/>
</dbReference>
<dbReference type="AlphaFoldDB" id="A0A9P7GJE8"/>
<protein>
    <recommendedName>
        <fullName evidence="1">DUF6593 domain-containing protein</fullName>
    </recommendedName>
</protein>